<gene>
    <name evidence="1" type="ORF">FloV-SA2_00309</name>
</gene>
<evidence type="ECO:0000313" key="1">
    <source>
        <dbReference type="EMBL" id="XDO02128.1"/>
    </source>
</evidence>
<name>A0AB39JDH3_9VIRU</name>
<proteinExistence type="predicted"/>
<sequence>MRVLFFLTFILIITLIYKVYKKDKLQESMCGGYDLTFTEFEDLWNNRTNDELKDIYNIRSYKNMRKDCIISGGYCFKLYDDGTIEKKCDKTSLQETQRGDCAGGILFDSKKKCKNNLVYFYDDTVNSCVAKKYKNKSVRKSSDKIFYYTELACNNANTYSES</sequence>
<accession>A0AB39JDH3</accession>
<dbReference type="EMBL" id="PP542043">
    <property type="protein sequence ID" value="XDO02128.1"/>
    <property type="molecule type" value="Genomic_DNA"/>
</dbReference>
<organism evidence="1">
    <name type="scientific">Florenciella sp. virus SA2</name>
    <dbReference type="NCBI Taxonomy" id="3240092"/>
    <lineage>
        <taxon>Viruses</taxon>
    </lineage>
</organism>
<protein>
    <submittedName>
        <fullName evidence="1">Uncharacterized protein</fullName>
    </submittedName>
</protein>
<reference evidence="1" key="1">
    <citation type="submission" date="2024-03" db="EMBL/GenBank/DDBJ databases">
        <title>Eukaryotic viruses encode the ribosomal protein eL40.</title>
        <authorList>
            <person name="Thomy J."/>
            <person name="Schvarcz C.R."/>
            <person name="McBeain K.A."/>
            <person name="Edwards K.F."/>
            <person name="Steward G.F."/>
        </authorList>
    </citation>
    <scope>NUCLEOTIDE SEQUENCE</scope>
    <source>
        <strain evidence="1">FloV-SA2</strain>
    </source>
</reference>